<comment type="caution">
    <text evidence="7">Lacks conserved residue(s) required for the propagation of feature annotation.</text>
</comment>
<feature type="disulfide bond" evidence="6">
    <location>
        <begin position="129"/>
        <end position="148"/>
    </location>
</feature>
<dbReference type="OrthoDB" id="10051670at2759"/>
<reference evidence="8" key="1">
    <citation type="submission" date="2021-02" db="EMBL/GenBank/DDBJ databases">
        <authorList>
            <person name="Nowell W R."/>
        </authorList>
    </citation>
    <scope>NUCLEOTIDE SEQUENCE</scope>
</reference>
<evidence type="ECO:0000256" key="1">
    <source>
        <dbReference type="ARBA" id="ARBA00004141"/>
    </source>
</evidence>
<dbReference type="Proteomes" id="UP000663832">
    <property type="component" value="Unassembled WGS sequence"/>
</dbReference>
<organism evidence="8 11">
    <name type="scientific">Adineta steineri</name>
    <dbReference type="NCBI Taxonomy" id="433720"/>
    <lineage>
        <taxon>Eukaryota</taxon>
        <taxon>Metazoa</taxon>
        <taxon>Spiralia</taxon>
        <taxon>Gnathifera</taxon>
        <taxon>Rotifera</taxon>
        <taxon>Eurotatoria</taxon>
        <taxon>Bdelloidea</taxon>
        <taxon>Adinetida</taxon>
        <taxon>Adinetidae</taxon>
        <taxon>Adineta</taxon>
    </lineage>
</organism>
<keyword evidence="6" id="KW-1015">Disulfide bond</keyword>
<feature type="transmembrane region" description="Helical" evidence="7">
    <location>
        <begin position="177"/>
        <end position="203"/>
    </location>
</feature>
<comment type="similarity">
    <text evidence="2 7">Belongs to the tetraspanin (TM4SF) family.</text>
</comment>
<gene>
    <name evidence="8" type="ORF">BJG266_LOCUS6353</name>
    <name evidence="9" type="ORF">QVE165_LOCUS27708</name>
</gene>
<dbReference type="InterPro" id="IPR008952">
    <property type="entry name" value="Tetraspanin_EC2_sf"/>
</dbReference>
<evidence type="ECO:0000256" key="3">
    <source>
        <dbReference type="ARBA" id="ARBA00022692"/>
    </source>
</evidence>
<dbReference type="PRINTS" id="PR00259">
    <property type="entry name" value="TMFOUR"/>
</dbReference>
<accession>A0A813U2B1</accession>
<comment type="caution">
    <text evidence="8">The sequence shown here is derived from an EMBL/GenBank/DDBJ whole genome shotgun (WGS) entry which is preliminary data.</text>
</comment>
<dbReference type="PIRSF" id="PIRSF002419">
    <property type="entry name" value="Tetraspanin"/>
    <property type="match status" value="1"/>
</dbReference>
<dbReference type="Proteomes" id="UP000663877">
    <property type="component" value="Unassembled WGS sequence"/>
</dbReference>
<evidence type="ECO:0000256" key="6">
    <source>
        <dbReference type="PIRSR" id="PIRSR002419-1"/>
    </source>
</evidence>
<evidence type="ECO:0000313" key="8">
    <source>
        <dbReference type="EMBL" id="CAF0822704.1"/>
    </source>
</evidence>
<dbReference type="Gene3D" id="1.10.1450.10">
    <property type="entry name" value="Tetraspanin"/>
    <property type="match status" value="1"/>
</dbReference>
<dbReference type="EMBL" id="CAJNOM010000212">
    <property type="protein sequence ID" value="CAF1236144.1"/>
    <property type="molecule type" value="Genomic_DNA"/>
</dbReference>
<dbReference type="InterPro" id="IPR000301">
    <property type="entry name" value="Tetraspanin_animals"/>
</dbReference>
<evidence type="ECO:0000256" key="4">
    <source>
        <dbReference type="ARBA" id="ARBA00022989"/>
    </source>
</evidence>
<keyword evidence="3 7" id="KW-0812">Transmembrane</keyword>
<protein>
    <recommendedName>
        <fullName evidence="7">Tetraspanin</fullName>
    </recommendedName>
</protein>
<evidence type="ECO:0000313" key="10">
    <source>
        <dbReference type="Proteomes" id="UP000663832"/>
    </source>
</evidence>
<name>A0A813U2B1_9BILA</name>
<comment type="subcellular location">
    <subcellularLocation>
        <location evidence="1 7">Membrane</location>
        <topology evidence="1 7">Multi-pass membrane protein</topology>
    </subcellularLocation>
</comment>
<feature type="disulfide bond" evidence="6">
    <location>
        <begin position="128"/>
        <end position="163"/>
    </location>
</feature>
<dbReference type="EMBL" id="CAJNOI010000018">
    <property type="protein sequence ID" value="CAF0822704.1"/>
    <property type="molecule type" value="Genomic_DNA"/>
</dbReference>
<evidence type="ECO:0000256" key="2">
    <source>
        <dbReference type="ARBA" id="ARBA00006840"/>
    </source>
</evidence>
<keyword evidence="10" id="KW-1185">Reference proteome</keyword>
<feature type="transmembrane region" description="Helical" evidence="7">
    <location>
        <begin position="64"/>
        <end position="88"/>
    </location>
</feature>
<sequence>MGLGIYVKVNGNFRAVAEIYSISEALGGEAMQWVATGLIIVGIFTALLAAFGCLGAILRNRCFLYLYCLFLTLIILFEFAAVISTLVFRNTLYRSYDSGLMEVFQHGYGQNNTEVIKIIENLERQFKCCGVDGPVDYTRYGYKIPQSCYPSKTISAFPYSDGCAPAVAIWIWNQLPIIAGVLGSILFIEIFGVISSLVLGVAISHSSQADYYQKFIN</sequence>
<keyword evidence="4 7" id="KW-1133">Transmembrane helix</keyword>
<dbReference type="CDD" id="cd03127">
    <property type="entry name" value="tetraspanin_LEL"/>
    <property type="match status" value="1"/>
</dbReference>
<dbReference type="SUPFAM" id="SSF48652">
    <property type="entry name" value="Tetraspanin"/>
    <property type="match status" value="1"/>
</dbReference>
<dbReference type="Pfam" id="PF00335">
    <property type="entry name" value="Tetraspanin"/>
    <property type="match status" value="1"/>
</dbReference>
<evidence type="ECO:0000256" key="5">
    <source>
        <dbReference type="ARBA" id="ARBA00023136"/>
    </source>
</evidence>
<evidence type="ECO:0000313" key="9">
    <source>
        <dbReference type="EMBL" id="CAF1236144.1"/>
    </source>
</evidence>
<dbReference type="PANTHER" id="PTHR19282:SF544">
    <property type="entry name" value="TETRASPANIN"/>
    <property type="match status" value="1"/>
</dbReference>
<keyword evidence="5 7" id="KW-0472">Membrane</keyword>
<dbReference type="GO" id="GO:0005886">
    <property type="term" value="C:plasma membrane"/>
    <property type="evidence" value="ECO:0007669"/>
    <property type="project" value="TreeGrafter"/>
</dbReference>
<evidence type="ECO:0000313" key="11">
    <source>
        <dbReference type="Proteomes" id="UP000663877"/>
    </source>
</evidence>
<feature type="transmembrane region" description="Helical" evidence="7">
    <location>
        <begin position="33"/>
        <end position="57"/>
    </location>
</feature>
<evidence type="ECO:0000256" key="7">
    <source>
        <dbReference type="RuleBase" id="RU361218"/>
    </source>
</evidence>
<proteinExistence type="inferred from homology"/>
<dbReference type="InterPro" id="IPR018499">
    <property type="entry name" value="Tetraspanin/Peripherin"/>
</dbReference>
<dbReference type="PANTHER" id="PTHR19282">
    <property type="entry name" value="TETRASPANIN"/>
    <property type="match status" value="1"/>
</dbReference>
<dbReference type="AlphaFoldDB" id="A0A813U2B1"/>